<dbReference type="KEGG" id="ela:UCREL1_4511"/>
<evidence type="ECO:0000256" key="1">
    <source>
        <dbReference type="ARBA" id="ARBA00004477"/>
    </source>
</evidence>
<dbReference type="OMA" id="LPWTSTM"/>
<feature type="region of interest" description="Disordered" evidence="7">
    <location>
        <begin position="552"/>
        <end position="573"/>
    </location>
</feature>
<evidence type="ECO:0000256" key="3">
    <source>
        <dbReference type="ARBA" id="ARBA00022692"/>
    </source>
</evidence>
<dbReference type="InterPro" id="IPR025929">
    <property type="entry name" value="INSIG_fam"/>
</dbReference>
<evidence type="ECO:0000256" key="8">
    <source>
        <dbReference type="SAM" id="Phobius"/>
    </source>
</evidence>
<keyword evidence="4" id="KW-0256">Endoplasmic reticulum</keyword>
<feature type="compositionally biased region" description="Polar residues" evidence="7">
    <location>
        <begin position="78"/>
        <end position="87"/>
    </location>
</feature>
<evidence type="ECO:0000313" key="10">
    <source>
        <dbReference type="Proteomes" id="UP000012174"/>
    </source>
</evidence>
<feature type="transmembrane region" description="Helical" evidence="8">
    <location>
        <begin position="426"/>
        <end position="445"/>
    </location>
</feature>
<dbReference type="HOGENOM" id="CLU_039316_1_0_1"/>
<dbReference type="PANTHER" id="PTHR15301:SF3">
    <property type="entry name" value="PROTEIN NSG1-RELATED"/>
    <property type="match status" value="1"/>
</dbReference>
<feature type="transmembrane region" description="Helical" evidence="8">
    <location>
        <begin position="522"/>
        <end position="545"/>
    </location>
</feature>
<gene>
    <name evidence="9" type="ORF">UCREL1_4511</name>
</gene>
<comment type="similarity">
    <text evidence="2">Belongs to the INSIG family.</text>
</comment>
<feature type="transmembrane region" description="Helical" evidence="8">
    <location>
        <begin position="401"/>
        <end position="419"/>
    </location>
</feature>
<dbReference type="GO" id="GO:0005789">
    <property type="term" value="C:endoplasmic reticulum membrane"/>
    <property type="evidence" value="ECO:0007669"/>
    <property type="project" value="UniProtKB-SubCell"/>
</dbReference>
<dbReference type="STRING" id="1287681.M7TP36"/>
<dbReference type="eggNOG" id="KOG4363">
    <property type="taxonomic scope" value="Eukaryota"/>
</dbReference>
<protein>
    <submittedName>
        <fullName evidence="9">Putative insig domain-containing protein</fullName>
    </submittedName>
</protein>
<organism evidence="9 10">
    <name type="scientific">Eutypa lata (strain UCR-EL1)</name>
    <name type="common">Grapevine dieback disease fungus</name>
    <name type="synonym">Eutypa armeniacae</name>
    <dbReference type="NCBI Taxonomy" id="1287681"/>
    <lineage>
        <taxon>Eukaryota</taxon>
        <taxon>Fungi</taxon>
        <taxon>Dikarya</taxon>
        <taxon>Ascomycota</taxon>
        <taxon>Pezizomycotina</taxon>
        <taxon>Sordariomycetes</taxon>
        <taxon>Xylariomycetidae</taxon>
        <taxon>Xylariales</taxon>
        <taxon>Diatrypaceae</taxon>
        <taxon>Eutypa</taxon>
    </lineage>
</organism>
<dbReference type="GO" id="GO:0016126">
    <property type="term" value="P:sterol biosynthetic process"/>
    <property type="evidence" value="ECO:0007669"/>
    <property type="project" value="TreeGrafter"/>
</dbReference>
<evidence type="ECO:0000256" key="7">
    <source>
        <dbReference type="SAM" id="MobiDB-lite"/>
    </source>
</evidence>
<dbReference type="OrthoDB" id="205546at2759"/>
<keyword evidence="10" id="KW-1185">Reference proteome</keyword>
<proteinExistence type="inferred from homology"/>
<dbReference type="EMBL" id="KB706235">
    <property type="protein sequence ID" value="EMR68480.1"/>
    <property type="molecule type" value="Genomic_DNA"/>
</dbReference>
<name>M7TP36_EUTLA</name>
<reference evidence="10" key="1">
    <citation type="journal article" date="2013" name="Genome Announc.">
        <title>Draft genome sequence of the grapevine dieback fungus Eutypa lata UCR-EL1.</title>
        <authorList>
            <person name="Blanco-Ulate B."/>
            <person name="Rolshausen P.E."/>
            <person name="Cantu D."/>
        </authorList>
    </citation>
    <scope>NUCLEOTIDE SEQUENCE [LARGE SCALE GENOMIC DNA]</scope>
    <source>
        <strain evidence="10">UCR-EL1</strain>
    </source>
</reference>
<evidence type="ECO:0000313" key="9">
    <source>
        <dbReference type="EMBL" id="EMR68480.1"/>
    </source>
</evidence>
<dbReference type="Pfam" id="PF07281">
    <property type="entry name" value="INSIG"/>
    <property type="match status" value="1"/>
</dbReference>
<feature type="region of interest" description="Disordered" evidence="7">
    <location>
        <begin position="1"/>
        <end position="62"/>
    </location>
</feature>
<comment type="subcellular location">
    <subcellularLocation>
        <location evidence="1">Endoplasmic reticulum membrane</location>
        <topology evidence="1">Multi-pass membrane protein</topology>
    </subcellularLocation>
</comment>
<keyword evidence="5 8" id="KW-1133">Transmembrane helix</keyword>
<keyword evidence="6 8" id="KW-0472">Membrane</keyword>
<evidence type="ECO:0000256" key="6">
    <source>
        <dbReference type="ARBA" id="ARBA00023136"/>
    </source>
</evidence>
<evidence type="ECO:0000256" key="5">
    <source>
        <dbReference type="ARBA" id="ARBA00022989"/>
    </source>
</evidence>
<feature type="transmembrane region" description="Helical" evidence="8">
    <location>
        <begin position="288"/>
        <end position="305"/>
    </location>
</feature>
<feature type="compositionally biased region" description="Acidic residues" evidence="7">
    <location>
        <begin position="166"/>
        <end position="188"/>
    </location>
</feature>
<evidence type="ECO:0000256" key="2">
    <source>
        <dbReference type="ARBA" id="ARBA00007475"/>
    </source>
</evidence>
<dbReference type="PANTHER" id="PTHR15301">
    <property type="entry name" value="INSULIN-INDUCED GENE 1"/>
    <property type="match status" value="1"/>
</dbReference>
<feature type="region of interest" description="Disordered" evidence="7">
    <location>
        <begin position="330"/>
        <end position="368"/>
    </location>
</feature>
<feature type="compositionally biased region" description="Low complexity" evidence="7">
    <location>
        <begin position="552"/>
        <end position="563"/>
    </location>
</feature>
<evidence type="ECO:0000256" key="4">
    <source>
        <dbReference type="ARBA" id="ARBA00022824"/>
    </source>
</evidence>
<dbReference type="Proteomes" id="UP000012174">
    <property type="component" value="Unassembled WGS sequence"/>
</dbReference>
<accession>M7TP36</accession>
<feature type="transmembrane region" description="Helical" evidence="8">
    <location>
        <begin position="250"/>
        <end position="268"/>
    </location>
</feature>
<feature type="compositionally biased region" description="Low complexity" evidence="7">
    <location>
        <begin position="52"/>
        <end position="61"/>
    </location>
</feature>
<feature type="compositionally biased region" description="Low complexity" evidence="7">
    <location>
        <begin position="354"/>
        <end position="364"/>
    </location>
</feature>
<sequence>MSDTPDDGPPILRPIPRRPFNLNIREPTPPGEEANNDDEGSSSPSSPPSPLRPSNRSNPPLALNLESLNSRLLHDPSINRSSSSNVALATPGSDAGPGAGGGNASSSISRAQSILNLTSSTLMGIYTPTTYGQDRMSSLLSDGKDGGTGTPWGTGAETPARLHDIEDGDEEDALSSDNEDADDDETEGEREMRRRRRSSLHAAEVMGRRRASLLMQARPHTLQQQQQQPPPLLSSVATLPALALRLAPRALLLSALGVLYGVLVARVLDRFRPIMGAPTTSTYDWRYMAFWGVSGVALGGLLPWFDGVWEGAFGASGGDGRLHDESAVVVEQPQQRRQRRRPGRRSVGGGLSGKGQQQQQQQEGVGEGAAVPGPDWSLAVRGIGAFAGIAFAIRKLAWDSTTQVSVTLALVNPVLWYLIDRSVPGLLMAGAVGIAGSAIFMAPLASPSVPFATTLSPWAYLLNNGGEDWNRQQQQQSFNESSSSSYHDDNSPLRLFNGGGGLGGASAGGGGSGSGRHHLESAVWMLSVLFCCCVCFGNIGRWLALMSRNNNGSNRPRSGSVSGAANGFAKGGR</sequence>
<dbReference type="AlphaFoldDB" id="M7TP36"/>
<feature type="region of interest" description="Disordered" evidence="7">
    <location>
        <begin position="136"/>
        <end position="201"/>
    </location>
</feature>
<feature type="region of interest" description="Disordered" evidence="7">
    <location>
        <begin position="74"/>
        <end position="107"/>
    </location>
</feature>
<keyword evidence="3 8" id="KW-0812">Transmembrane</keyword>